<dbReference type="AlphaFoldDB" id="A0A1H4BDF0"/>
<organism evidence="1 2">
    <name type="scientific">Rubrimonas cliftonensis</name>
    <dbReference type="NCBI Taxonomy" id="89524"/>
    <lineage>
        <taxon>Bacteria</taxon>
        <taxon>Pseudomonadati</taxon>
        <taxon>Pseudomonadota</taxon>
        <taxon>Alphaproteobacteria</taxon>
        <taxon>Rhodobacterales</taxon>
        <taxon>Paracoccaceae</taxon>
        <taxon>Rubrimonas</taxon>
    </lineage>
</organism>
<name>A0A1H4BDF0_9RHOB</name>
<proteinExistence type="predicted"/>
<gene>
    <name evidence="1" type="ORF">SAMN05444370_105148</name>
</gene>
<evidence type="ECO:0000313" key="2">
    <source>
        <dbReference type="Proteomes" id="UP000198703"/>
    </source>
</evidence>
<dbReference type="EMBL" id="FNQM01000005">
    <property type="protein sequence ID" value="SEA46161.1"/>
    <property type="molecule type" value="Genomic_DNA"/>
</dbReference>
<protein>
    <submittedName>
        <fullName evidence="1">Uncharacterized protein</fullName>
    </submittedName>
</protein>
<dbReference type="Proteomes" id="UP000198703">
    <property type="component" value="Unassembled WGS sequence"/>
</dbReference>
<accession>A0A1H4BDF0</accession>
<reference evidence="1 2" key="1">
    <citation type="submission" date="2016-10" db="EMBL/GenBank/DDBJ databases">
        <authorList>
            <person name="de Groot N.N."/>
        </authorList>
    </citation>
    <scope>NUCLEOTIDE SEQUENCE [LARGE SCALE GENOMIC DNA]</scope>
    <source>
        <strain evidence="1 2">DSM 15345</strain>
    </source>
</reference>
<keyword evidence="2" id="KW-1185">Reference proteome</keyword>
<evidence type="ECO:0000313" key="1">
    <source>
        <dbReference type="EMBL" id="SEA46161.1"/>
    </source>
</evidence>
<sequence length="153" mass="16974">MNAGGGSIAGMIRMLALFLPALFPSWRFFPAVEPSPRIEVAHVGAGPAEAWRAFRPPPARLTAAQMIARLFWSPRRNEDLYLASCAERIIADGRDHARREILKRIRAATPEARGRALRFRLVTVHREGERLVERTVYVSPIDAPAGDPPEPAS</sequence>
<dbReference type="STRING" id="89524.SAMN05444370_105148"/>